<reference evidence="2 3" key="1">
    <citation type="journal article" date="2015" name="Stand. Genomic Sci.">
        <title>High quality draft genome sequence of the moderately halophilic bacterium Pontibacillus yanchengensis Y32(T) and comparison among Pontibacillus genomes.</title>
        <authorList>
            <person name="Huang J."/>
            <person name="Qiao Z.X."/>
            <person name="Tang J.W."/>
            <person name="Wang G."/>
        </authorList>
    </citation>
    <scope>NUCLEOTIDE SEQUENCE [LARGE SCALE GENOMIC DNA]</scope>
    <source>
        <strain evidence="2 3">Y32</strain>
    </source>
</reference>
<name>A0A0A2TQM6_9BACI</name>
<dbReference type="eggNOG" id="COG2105">
    <property type="taxonomic scope" value="Bacteria"/>
</dbReference>
<evidence type="ECO:0000313" key="3">
    <source>
        <dbReference type="Proteomes" id="UP000030147"/>
    </source>
</evidence>
<dbReference type="CDD" id="cd06661">
    <property type="entry name" value="GGCT_like"/>
    <property type="match status" value="1"/>
</dbReference>
<dbReference type="EMBL" id="AVBF01000055">
    <property type="protein sequence ID" value="KGP71615.1"/>
    <property type="molecule type" value="Genomic_DNA"/>
</dbReference>
<feature type="domain" description="Gamma-glutamylcyclotransferase AIG2-like" evidence="1">
    <location>
        <begin position="5"/>
        <end position="120"/>
    </location>
</feature>
<dbReference type="GO" id="GO:0016740">
    <property type="term" value="F:transferase activity"/>
    <property type="evidence" value="ECO:0007669"/>
    <property type="project" value="UniProtKB-KW"/>
</dbReference>
<comment type="caution">
    <text evidence="2">The sequence shown here is derived from an EMBL/GenBank/DDBJ whole genome shotgun (WGS) entry which is preliminary data.</text>
</comment>
<dbReference type="RefSeq" id="WP_036822427.1">
    <property type="nucleotide sequence ID" value="NZ_AVBF01000055.1"/>
</dbReference>
<dbReference type="InterPro" id="IPR036568">
    <property type="entry name" value="GGCT-like_sf"/>
</dbReference>
<dbReference type="Proteomes" id="UP000030147">
    <property type="component" value="Unassembled WGS sequence"/>
</dbReference>
<protein>
    <submittedName>
        <fullName evidence="2">Gamma-glutamyl cyclotransferase</fullName>
    </submittedName>
</protein>
<dbReference type="InterPro" id="IPR013024">
    <property type="entry name" value="GGCT-like"/>
</dbReference>
<keyword evidence="2" id="KW-0808">Transferase</keyword>
<proteinExistence type="predicted"/>
<sequence length="127" mass="14590">MTYNVFVYGTLLPGEHNHHIVSPYLIERNKGNVTGRLFNVGAFPALVLHPTNRVSGEWFTVSDQGLIGLDFLEGYEPDHPNNHYERVWVKDNNNEIEGYAYIYSDAKVKNLEEITSGCWKTFQNQTK</sequence>
<dbReference type="InterPro" id="IPR009288">
    <property type="entry name" value="AIG2-like_dom"/>
</dbReference>
<dbReference type="STRING" id="1385514.N782_17960"/>
<evidence type="ECO:0000313" key="2">
    <source>
        <dbReference type="EMBL" id="KGP71615.1"/>
    </source>
</evidence>
<dbReference type="OrthoDB" id="8538589at2"/>
<dbReference type="SUPFAM" id="SSF110857">
    <property type="entry name" value="Gamma-glutamyl cyclotransferase-like"/>
    <property type="match status" value="1"/>
</dbReference>
<accession>A0A0A2TQM6</accession>
<keyword evidence="3" id="KW-1185">Reference proteome</keyword>
<dbReference type="AlphaFoldDB" id="A0A0A2TQM6"/>
<evidence type="ECO:0000259" key="1">
    <source>
        <dbReference type="Pfam" id="PF06094"/>
    </source>
</evidence>
<dbReference type="Gene3D" id="3.10.490.10">
    <property type="entry name" value="Gamma-glutamyl cyclotransferase-like"/>
    <property type="match status" value="1"/>
</dbReference>
<gene>
    <name evidence="2" type="ORF">N782_17960</name>
</gene>
<organism evidence="2 3">
    <name type="scientific">Pontibacillus yanchengensis Y32</name>
    <dbReference type="NCBI Taxonomy" id="1385514"/>
    <lineage>
        <taxon>Bacteria</taxon>
        <taxon>Bacillati</taxon>
        <taxon>Bacillota</taxon>
        <taxon>Bacilli</taxon>
        <taxon>Bacillales</taxon>
        <taxon>Bacillaceae</taxon>
        <taxon>Pontibacillus</taxon>
    </lineage>
</organism>
<dbReference type="Pfam" id="PF06094">
    <property type="entry name" value="GGACT"/>
    <property type="match status" value="1"/>
</dbReference>